<dbReference type="RefSeq" id="WP_036640354.1">
    <property type="nucleotide sequence ID" value="NZ_JFZB01000059.1"/>
</dbReference>
<name>A0A086XQE6_9RHOB</name>
<organism evidence="3 4">
    <name type="scientific">Paenirhodobacter enshiensis</name>
    <dbReference type="NCBI Taxonomy" id="1105367"/>
    <lineage>
        <taxon>Bacteria</taxon>
        <taxon>Pseudomonadati</taxon>
        <taxon>Pseudomonadota</taxon>
        <taxon>Alphaproteobacteria</taxon>
        <taxon>Rhodobacterales</taxon>
        <taxon>Rhodobacter group</taxon>
        <taxon>Paenirhodobacter</taxon>
    </lineage>
</organism>
<dbReference type="EMBL" id="JFZB01000059">
    <property type="protein sequence ID" value="KFI24246.1"/>
    <property type="molecule type" value="Genomic_DNA"/>
</dbReference>
<keyword evidence="2" id="KW-0732">Signal</keyword>
<proteinExistence type="predicted"/>
<feature type="compositionally biased region" description="Low complexity" evidence="1">
    <location>
        <begin position="97"/>
        <end position="108"/>
    </location>
</feature>
<evidence type="ECO:0000313" key="3">
    <source>
        <dbReference type="EMBL" id="KFI24246.1"/>
    </source>
</evidence>
<gene>
    <name evidence="3" type="ORF">CG50_13215</name>
</gene>
<dbReference type="Proteomes" id="UP000028824">
    <property type="component" value="Unassembled WGS sequence"/>
</dbReference>
<feature type="chain" id="PRO_5001817026" description="Lipoprotein" evidence="2">
    <location>
        <begin position="21"/>
        <end position="130"/>
    </location>
</feature>
<feature type="signal peptide" evidence="2">
    <location>
        <begin position="1"/>
        <end position="20"/>
    </location>
</feature>
<evidence type="ECO:0000256" key="1">
    <source>
        <dbReference type="SAM" id="MobiDB-lite"/>
    </source>
</evidence>
<sequence length="130" mass="12539">MKTAPLLAIAALPFALSACASLPSATELSDGTVAVYVSTLREAPLPKPETQDLADQKCGGTARYVATENVTPIKARHIYRCGGGGAAGGGFGGGYGSSSSSSSSASAGFDGGFGGSSGGASDGEVTSGSL</sequence>
<accession>A0A086XQE6</accession>
<comment type="caution">
    <text evidence="3">The sequence shown here is derived from an EMBL/GenBank/DDBJ whole genome shotgun (WGS) entry which is preliminary data.</text>
</comment>
<evidence type="ECO:0000256" key="2">
    <source>
        <dbReference type="SAM" id="SignalP"/>
    </source>
</evidence>
<protein>
    <recommendedName>
        <fullName evidence="5">Lipoprotein</fullName>
    </recommendedName>
</protein>
<feature type="compositionally biased region" description="Gly residues" evidence="1">
    <location>
        <begin position="109"/>
        <end position="121"/>
    </location>
</feature>
<dbReference type="AlphaFoldDB" id="A0A086XQE6"/>
<feature type="region of interest" description="Disordered" evidence="1">
    <location>
        <begin position="94"/>
        <end position="130"/>
    </location>
</feature>
<evidence type="ECO:0000313" key="4">
    <source>
        <dbReference type="Proteomes" id="UP000028824"/>
    </source>
</evidence>
<keyword evidence="4" id="KW-1185">Reference proteome</keyword>
<dbReference type="PROSITE" id="PS51257">
    <property type="entry name" value="PROKAR_LIPOPROTEIN"/>
    <property type="match status" value="1"/>
</dbReference>
<reference evidence="3 4" key="1">
    <citation type="submission" date="2014-03" db="EMBL/GenBank/DDBJ databases">
        <title>Genome of Paenirhodobacter enshiensis DW2-9.</title>
        <authorList>
            <person name="Wang D."/>
            <person name="Wang G."/>
        </authorList>
    </citation>
    <scope>NUCLEOTIDE SEQUENCE [LARGE SCALE GENOMIC DNA]</scope>
    <source>
        <strain evidence="3 4">DW2-9</strain>
    </source>
</reference>
<evidence type="ECO:0008006" key="5">
    <source>
        <dbReference type="Google" id="ProtNLM"/>
    </source>
</evidence>